<dbReference type="InterPro" id="IPR011576">
    <property type="entry name" value="Pyridox_Oxase_N"/>
</dbReference>
<dbReference type="PANTHER" id="PTHR42815:SF2">
    <property type="entry name" value="FAD-BINDING, PUTATIVE (AFU_ORTHOLOGUE AFUA_6G07600)-RELATED"/>
    <property type="match status" value="1"/>
</dbReference>
<evidence type="ECO:0000259" key="1">
    <source>
        <dbReference type="Pfam" id="PF01243"/>
    </source>
</evidence>
<dbReference type="InterPro" id="IPR012349">
    <property type="entry name" value="Split_barrel_FMN-bd"/>
</dbReference>
<dbReference type="SUPFAM" id="SSF50475">
    <property type="entry name" value="FMN-binding split barrel"/>
    <property type="match status" value="1"/>
</dbReference>
<organism evidence="2 3">
    <name type="scientific">Pseudohoeflea suaedae</name>
    <dbReference type="NCBI Taxonomy" id="877384"/>
    <lineage>
        <taxon>Bacteria</taxon>
        <taxon>Pseudomonadati</taxon>
        <taxon>Pseudomonadota</taxon>
        <taxon>Alphaproteobacteria</taxon>
        <taxon>Hyphomicrobiales</taxon>
        <taxon>Rhizobiaceae</taxon>
        <taxon>Pseudohoeflea</taxon>
    </lineage>
</organism>
<dbReference type="AlphaFoldDB" id="A0A4R5PKX8"/>
<keyword evidence="3" id="KW-1185">Reference proteome</keyword>
<comment type="caution">
    <text evidence="2">The sequence shown here is derived from an EMBL/GenBank/DDBJ whole genome shotgun (WGS) entry which is preliminary data.</text>
</comment>
<evidence type="ECO:0000313" key="3">
    <source>
        <dbReference type="Proteomes" id="UP000295131"/>
    </source>
</evidence>
<dbReference type="InterPro" id="IPR024029">
    <property type="entry name" value="Pyridox_Oxase_FMN-dep"/>
</dbReference>
<name>A0A4R5PKX8_9HYPH</name>
<dbReference type="Proteomes" id="UP000295131">
    <property type="component" value="Unassembled WGS sequence"/>
</dbReference>
<protein>
    <submittedName>
        <fullName evidence="2">Pyridoxamine 5'-phosphate oxidase family protein</fullName>
    </submittedName>
</protein>
<evidence type="ECO:0000313" key="2">
    <source>
        <dbReference type="EMBL" id="TDH35904.1"/>
    </source>
</evidence>
<dbReference type="Gene3D" id="2.30.110.10">
    <property type="entry name" value="Electron Transport, Fmn-binding Protein, Chain A"/>
    <property type="match status" value="1"/>
</dbReference>
<dbReference type="PANTHER" id="PTHR42815">
    <property type="entry name" value="FAD-BINDING, PUTATIVE (AFU_ORTHOLOGUE AFUA_6G07600)-RELATED"/>
    <property type="match status" value="1"/>
</dbReference>
<reference evidence="2 3" key="1">
    <citation type="journal article" date="2013" name="Int. J. Syst. Evol. Microbiol.">
        <title>Hoeflea suaedae sp. nov., an endophytic bacterium isolated from the root of the halophyte Suaeda maritima.</title>
        <authorList>
            <person name="Chung E.J."/>
            <person name="Park J.A."/>
            <person name="Pramanik P."/>
            <person name="Bibi F."/>
            <person name="Jeon C.O."/>
            <person name="Chung Y.R."/>
        </authorList>
    </citation>
    <scope>NUCLEOTIDE SEQUENCE [LARGE SCALE GENOMIC DNA]</scope>
    <source>
        <strain evidence="2 3">YC6898</strain>
    </source>
</reference>
<feature type="domain" description="Pyridoxamine 5'-phosphate oxidase N-terminal" evidence="1">
    <location>
        <begin position="49"/>
        <end position="147"/>
    </location>
</feature>
<dbReference type="Pfam" id="PF01243">
    <property type="entry name" value="PNPOx_N"/>
    <property type="match status" value="1"/>
</dbReference>
<dbReference type="EMBL" id="SMSI01000002">
    <property type="protein sequence ID" value="TDH35904.1"/>
    <property type="molecule type" value="Genomic_DNA"/>
</dbReference>
<dbReference type="NCBIfam" id="TIGR04025">
    <property type="entry name" value="PPOX_FMN_DR2398"/>
    <property type="match status" value="1"/>
</dbReference>
<proteinExistence type="predicted"/>
<gene>
    <name evidence="2" type="ORF">E2A64_11365</name>
</gene>
<accession>A0A4R5PKX8</accession>
<sequence>MSEAREEDAVSTTVFGREVGQRIASVEELREQVPPPGRLPSGKVIDHVDETAARFIAASPLVVLATRRADGGVDLTPRGDPAGFVKVLDSRTLAIPDRPGNNRMDNIENVLTDGAIGLLFMIPGVDDTVRVSGQGAVVRDERLSEELAVDGRPAGLVTLVRVQRLLSHCPKAFMRSRAWYPEAWPDASDVPSLAEMLKAHCAIDDPLPDLETYVDNANRTTLY</sequence>